<reference evidence="2" key="1">
    <citation type="submission" date="2016-12" db="EMBL/GenBank/DDBJ databases">
        <authorList>
            <person name="Herbold C."/>
        </authorList>
    </citation>
    <scope>NUCLEOTIDE SEQUENCE [LARGE SCALE GENOMIC DNA]</scope>
</reference>
<evidence type="ECO:0000313" key="2">
    <source>
        <dbReference type="Proteomes" id="UP000232412"/>
    </source>
</evidence>
<protein>
    <submittedName>
        <fullName evidence="1">Uncharacterized protein</fullName>
    </submittedName>
</protein>
<name>A0A2H1EEN2_9ARCH</name>
<organism evidence="1 2">
    <name type="scientific">Nitrosotalea sinensis</name>
    <dbReference type="NCBI Taxonomy" id="1499975"/>
    <lineage>
        <taxon>Archaea</taxon>
        <taxon>Nitrososphaerota</taxon>
        <taxon>Nitrososphaeria</taxon>
        <taxon>Nitrosotaleales</taxon>
        <taxon>Nitrosotaleaceae</taxon>
        <taxon>Nitrosotalea</taxon>
    </lineage>
</organism>
<dbReference type="Proteomes" id="UP000232412">
    <property type="component" value="Unassembled WGS sequence"/>
</dbReference>
<dbReference type="AlphaFoldDB" id="A0A2H1EEN2"/>
<gene>
    <name evidence="1" type="ORF">NSIN_20005</name>
</gene>
<sequence length="628" mass="65213">MRKGSLAVLVVSLVVLSTIVVYSADAAGIPKKAISLASRFIESDLPTTSVFTDTANTYNAGSKQTFQGSTSGTSGISLAGISGNPSSLSTGDLWFNTAANVNAFKFFDVNSATQTIVSTTATCSNNQVLKYQSASGTWACSSFLSAAVTSINTDNTAAQFFNQVTGNTTVTNQGTGQHTIDIGPNVVTTTGNNGRQTFQKGLDFGSGQTDYFGNTGIIVRNPANTFATTIAGGAVTANRTLNLPVTTGTDTLATLGLAQIWTSNQDFGSSTTDKFGNTGIIVRNPANTFATTLAGGAVTANRTLNLPVTTGTDTLATLGLAQTFTQNNNFTNTLFVKGLSTGTIKKTTSGYTAATTDDVIDVNTTSTNPTILNLPDATTLKGKIYWIKKDDTSGNVLTIVPSNSQTIGGNATLSIFNNGGTMTIQSDGSNWLRIDRTSDDINSFRTSGSTMNRWYGAGTMTYTATTLAGVATLNAYPFVVPKTITIDAEQFEVTTSGATSACRQGIYTDNGNQQPEFLVSGSDSGSVATTATGVKTTTFGSPITLYGGNMYWLAISCKATLPTLRAIPVAAIPNILGMVSTMGAVETATGYTATYTCCTNALPSTYGTSPTINSAATSVYELLVRIKG</sequence>
<keyword evidence="2" id="KW-1185">Reference proteome</keyword>
<dbReference type="RefSeq" id="WP_101009075.1">
    <property type="nucleotide sequence ID" value="NZ_FRFC01000003.1"/>
</dbReference>
<evidence type="ECO:0000313" key="1">
    <source>
        <dbReference type="EMBL" id="SHO43311.1"/>
    </source>
</evidence>
<accession>A0A2H1EEN2</accession>
<proteinExistence type="predicted"/>
<dbReference type="EMBL" id="FRFC01000003">
    <property type="protein sequence ID" value="SHO43311.1"/>
    <property type="molecule type" value="Genomic_DNA"/>
</dbReference>